<gene>
    <name evidence="1" type="ORF">Micbo1qcDRAFT_160913</name>
</gene>
<dbReference type="Proteomes" id="UP000070501">
    <property type="component" value="Unassembled WGS sequence"/>
</dbReference>
<keyword evidence="2" id="KW-1185">Reference proteome</keyword>
<dbReference type="EMBL" id="KQ964248">
    <property type="protein sequence ID" value="KXJ93014.1"/>
    <property type="molecule type" value="Genomic_DNA"/>
</dbReference>
<protein>
    <submittedName>
        <fullName evidence="1">Uncharacterized protein</fullName>
    </submittedName>
</protein>
<dbReference type="InParanoid" id="A0A136J767"/>
<proteinExistence type="predicted"/>
<sequence length="78" mass="8445">MRACYSPPCFPSQSSLKGLVILDLLCCPVCPGCLLAYWSALRMLDGCTDSGKPQSGDGSLRFYSALLYCSRVLAYVLV</sequence>
<accession>A0A136J767</accession>
<dbReference type="AlphaFoldDB" id="A0A136J767"/>
<reference evidence="2" key="1">
    <citation type="submission" date="2016-02" db="EMBL/GenBank/DDBJ databases">
        <title>Draft genome sequence of Microdochium bolleyi, a fungal endophyte of beachgrass.</title>
        <authorList>
            <consortium name="DOE Joint Genome Institute"/>
            <person name="David A.S."/>
            <person name="May G."/>
            <person name="Haridas S."/>
            <person name="Lim J."/>
            <person name="Wang M."/>
            <person name="Labutti K."/>
            <person name="Lipzen A."/>
            <person name="Barry K."/>
            <person name="Grigoriev I.V."/>
        </authorList>
    </citation>
    <scope>NUCLEOTIDE SEQUENCE [LARGE SCALE GENOMIC DNA]</scope>
    <source>
        <strain evidence="2">J235TASD1</strain>
    </source>
</reference>
<evidence type="ECO:0000313" key="1">
    <source>
        <dbReference type="EMBL" id="KXJ93014.1"/>
    </source>
</evidence>
<evidence type="ECO:0000313" key="2">
    <source>
        <dbReference type="Proteomes" id="UP000070501"/>
    </source>
</evidence>
<organism evidence="1 2">
    <name type="scientific">Microdochium bolleyi</name>
    <dbReference type="NCBI Taxonomy" id="196109"/>
    <lineage>
        <taxon>Eukaryota</taxon>
        <taxon>Fungi</taxon>
        <taxon>Dikarya</taxon>
        <taxon>Ascomycota</taxon>
        <taxon>Pezizomycotina</taxon>
        <taxon>Sordariomycetes</taxon>
        <taxon>Xylariomycetidae</taxon>
        <taxon>Xylariales</taxon>
        <taxon>Microdochiaceae</taxon>
        <taxon>Microdochium</taxon>
    </lineage>
</organism>
<name>A0A136J767_9PEZI</name>